<dbReference type="RefSeq" id="YP_009134317.1">
    <property type="nucleotide sequence ID" value="NC_026927.1"/>
</dbReference>
<accession>A0A0E3F4L8</accession>
<sequence>MAEPEGQHQEGEERERDDLRESSRDEGVV</sequence>
<keyword evidence="3" id="KW-1185">Reference proteome</keyword>
<organism evidence="2 3">
    <name type="scientific">Synechococcus phage ACG-2014f</name>
    <dbReference type="NCBI Taxonomy" id="1493511"/>
    <lineage>
        <taxon>Viruses</taxon>
        <taxon>Duplodnaviria</taxon>
        <taxon>Heunggongvirae</taxon>
        <taxon>Uroviricota</taxon>
        <taxon>Caudoviricetes</taxon>
        <taxon>Pantevenvirales</taxon>
        <taxon>Kyanoviridae</taxon>
        <taxon>Atlauavirus</taxon>
        <taxon>Atlauavirus tusconc8</taxon>
    </lineage>
</organism>
<gene>
    <name evidence="2" type="ORF">Syn7803C90_106</name>
</gene>
<feature type="region of interest" description="Disordered" evidence="1">
    <location>
        <begin position="1"/>
        <end position="29"/>
    </location>
</feature>
<dbReference type="GeneID" id="24171956"/>
<dbReference type="EMBL" id="KJ019059">
    <property type="protein sequence ID" value="AIX21717.1"/>
    <property type="molecule type" value="Genomic_DNA"/>
</dbReference>
<evidence type="ECO:0000313" key="2">
    <source>
        <dbReference type="EMBL" id="AIX21717.1"/>
    </source>
</evidence>
<name>A0A0E3F4L8_9CAUD</name>
<proteinExistence type="predicted"/>
<protein>
    <submittedName>
        <fullName evidence="2">Uncharacterized protein</fullName>
    </submittedName>
</protein>
<dbReference type="Proteomes" id="UP000185320">
    <property type="component" value="Segment"/>
</dbReference>
<evidence type="ECO:0000256" key="1">
    <source>
        <dbReference type="SAM" id="MobiDB-lite"/>
    </source>
</evidence>
<reference evidence="2 3" key="1">
    <citation type="submission" date="2013-12" db="EMBL/GenBank/DDBJ databases">
        <title>Ecological redundancy of diverse viral populations within a natural community.</title>
        <authorList>
            <person name="Gregory A.C."/>
            <person name="LaButti K."/>
            <person name="Copeland A."/>
            <person name="Woyke T."/>
            <person name="Sullivan M.B."/>
        </authorList>
    </citation>
    <scope>NUCLEOTIDE SEQUENCE [LARGE SCALE GENOMIC DNA]</scope>
    <source>
        <strain evidence="2">Syn7803C90</strain>
    </source>
</reference>
<dbReference type="KEGG" id="vg:24171956"/>
<evidence type="ECO:0000313" key="3">
    <source>
        <dbReference type="Proteomes" id="UP000185320"/>
    </source>
</evidence>